<evidence type="ECO:0000313" key="1">
    <source>
        <dbReference type="EMBL" id="KAJ8932167.1"/>
    </source>
</evidence>
<dbReference type="Proteomes" id="UP001162156">
    <property type="component" value="Unassembled WGS sequence"/>
</dbReference>
<organism evidence="1 2">
    <name type="scientific">Rhamnusium bicolor</name>
    <dbReference type="NCBI Taxonomy" id="1586634"/>
    <lineage>
        <taxon>Eukaryota</taxon>
        <taxon>Metazoa</taxon>
        <taxon>Ecdysozoa</taxon>
        <taxon>Arthropoda</taxon>
        <taxon>Hexapoda</taxon>
        <taxon>Insecta</taxon>
        <taxon>Pterygota</taxon>
        <taxon>Neoptera</taxon>
        <taxon>Endopterygota</taxon>
        <taxon>Coleoptera</taxon>
        <taxon>Polyphaga</taxon>
        <taxon>Cucujiformia</taxon>
        <taxon>Chrysomeloidea</taxon>
        <taxon>Cerambycidae</taxon>
        <taxon>Lepturinae</taxon>
        <taxon>Rhagiini</taxon>
        <taxon>Rhamnusium</taxon>
    </lineage>
</organism>
<proteinExistence type="predicted"/>
<sequence>MSNPIKALNEHFYYNARLARAMQQLLTANERKSIELWFDKLLDMDKTTEQMPLHVYEDVLISNEPNMIYIDRKNSRNSLFSIKEKAATATSCSSIDNHL</sequence>
<gene>
    <name evidence="1" type="ORF">NQ314_014879</name>
</gene>
<keyword evidence="2" id="KW-1185">Reference proteome</keyword>
<comment type="caution">
    <text evidence="1">The sequence shown here is derived from an EMBL/GenBank/DDBJ whole genome shotgun (WGS) entry which is preliminary data.</text>
</comment>
<accession>A0AAV8X0U6</accession>
<name>A0AAV8X0U6_9CUCU</name>
<evidence type="ECO:0008006" key="3">
    <source>
        <dbReference type="Google" id="ProtNLM"/>
    </source>
</evidence>
<reference evidence="1" key="1">
    <citation type="journal article" date="2023" name="Insect Mol. Biol.">
        <title>Genome sequencing provides insights into the evolution of gene families encoding plant cell wall-degrading enzymes in longhorned beetles.</title>
        <authorList>
            <person name="Shin N.R."/>
            <person name="Okamura Y."/>
            <person name="Kirsch R."/>
            <person name="Pauchet Y."/>
        </authorList>
    </citation>
    <scope>NUCLEOTIDE SEQUENCE</scope>
    <source>
        <strain evidence="1">RBIC_L_NR</strain>
    </source>
</reference>
<protein>
    <recommendedName>
        <fullName evidence="3">DUF4485 domain-containing protein</fullName>
    </recommendedName>
</protein>
<evidence type="ECO:0000313" key="2">
    <source>
        <dbReference type="Proteomes" id="UP001162156"/>
    </source>
</evidence>
<dbReference type="AlphaFoldDB" id="A0AAV8X0U6"/>
<dbReference type="EMBL" id="JANEYF010004120">
    <property type="protein sequence ID" value="KAJ8932167.1"/>
    <property type="molecule type" value="Genomic_DNA"/>
</dbReference>